<keyword evidence="3" id="KW-0862">Zinc</keyword>
<protein>
    <submittedName>
        <fullName evidence="5">Uncharacterized protein</fullName>
    </submittedName>
</protein>
<dbReference type="Proteomes" id="UP000095767">
    <property type="component" value="Unassembled WGS sequence"/>
</dbReference>
<evidence type="ECO:0000256" key="1">
    <source>
        <dbReference type="ARBA" id="ARBA00022723"/>
    </source>
</evidence>
<dbReference type="EMBL" id="LWDX02024708">
    <property type="protein sequence ID" value="OEL30833.1"/>
    <property type="molecule type" value="Genomic_DNA"/>
</dbReference>
<keyword evidence="6" id="KW-1185">Reference proteome</keyword>
<name>A0A1E5W0C5_9POAL</name>
<evidence type="ECO:0000256" key="3">
    <source>
        <dbReference type="ARBA" id="ARBA00022833"/>
    </source>
</evidence>
<sequence length="119" mass="12468">MLDSAAVSTSRRPAVTASASVADALVSELCRQGAEVDALLREKDTELDAARRRAAELEERLRQAAAEGQAWCGLARTNEAIATGLRSALDTLLLRGGRTSAQLAPAGAPLLAGRLGRSW</sequence>
<dbReference type="PANTHER" id="PTHR42647">
    <property type="entry name" value="SBP (S-RIBONUCLEASE BINDING PROTEIN) FAMILY PROTEIN"/>
    <property type="match status" value="1"/>
</dbReference>
<dbReference type="GO" id="GO:0008270">
    <property type="term" value="F:zinc ion binding"/>
    <property type="evidence" value="ECO:0007669"/>
    <property type="project" value="UniProtKB-KW"/>
</dbReference>
<accession>A0A1E5W0C5</accession>
<keyword evidence="4" id="KW-0175">Coiled coil</keyword>
<evidence type="ECO:0000256" key="4">
    <source>
        <dbReference type="SAM" id="Coils"/>
    </source>
</evidence>
<evidence type="ECO:0000313" key="5">
    <source>
        <dbReference type="EMBL" id="OEL30833.1"/>
    </source>
</evidence>
<dbReference type="GO" id="GO:0004842">
    <property type="term" value="F:ubiquitin-protein transferase activity"/>
    <property type="evidence" value="ECO:0007669"/>
    <property type="project" value="TreeGrafter"/>
</dbReference>
<gene>
    <name evidence="5" type="ORF">BAE44_0008148</name>
</gene>
<dbReference type="PANTHER" id="PTHR42647:SF68">
    <property type="entry name" value="OS11G0542100 PROTEIN"/>
    <property type="match status" value="1"/>
</dbReference>
<feature type="coiled-coil region" evidence="4">
    <location>
        <begin position="40"/>
        <end position="67"/>
    </location>
</feature>
<proteinExistence type="predicted"/>
<organism evidence="5 6">
    <name type="scientific">Dichanthelium oligosanthes</name>
    <dbReference type="NCBI Taxonomy" id="888268"/>
    <lineage>
        <taxon>Eukaryota</taxon>
        <taxon>Viridiplantae</taxon>
        <taxon>Streptophyta</taxon>
        <taxon>Embryophyta</taxon>
        <taxon>Tracheophyta</taxon>
        <taxon>Spermatophyta</taxon>
        <taxon>Magnoliopsida</taxon>
        <taxon>Liliopsida</taxon>
        <taxon>Poales</taxon>
        <taxon>Poaceae</taxon>
        <taxon>PACMAD clade</taxon>
        <taxon>Panicoideae</taxon>
        <taxon>Panicodae</taxon>
        <taxon>Paniceae</taxon>
        <taxon>Dichantheliinae</taxon>
        <taxon>Dichanthelium</taxon>
    </lineage>
</organism>
<dbReference type="STRING" id="888268.A0A1E5W0C5"/>
<comment type="caution">
    <text evidence="5">The sequence shown here is derived from an EMBL/GenBank/DDBJ whole genome shotgun (WGS) entry which is preliminary data.</text>
</comment>
<dbReference type="AlphaFoldDB" id="A0A1E5W0C5"/>
<evidence type="ECO:0000256" key="2">
    <source>
        <dbReference type="ARBA" id="ARBA00022771"/>
    </source>
</evidence>
<evidence type="ECO:0000313" key="6">
    <source>
        <dbReference type="Proteomes" id="UP000095767"/>
    </source>
</evidence>
<reference evidence="5 6" key="1">
    <citation type="submission" date="2016-09" db="EMBL/GenBank/DDBJ databases">
        <title>The draft genome of Dichanthelium oligosanthes: A C3 panicoid grass species.</title>
        <authorList>
            <person name="Studer A.J."/>
            <person name="Schnable J.C."/>
            <person name="Brutnell T.P."/>
        </authorList>
    </citation>
    <scope>NUCLEOTIDE SEQUENCE [LARGE SCALE GENOMIC DNA]</scope>
    <source>
        <strain evidence="6">cv. Kellogg 1175</strain>
        <tissue evidence="5">Leaf</tissue>
    </source>
</reference>
<keyword evidence="1" id="KW-0479">Metal-binding</keyword>
<keyword evidence="2" id="KW-0863">Zinc-finger</keyword>